<dbReference type="Gene3D" id="1.10.10.10">
    <property type="entry name" value="Winged helix-like DNA-binding domain superfamily/Winged helix DNA-binding domain"/>
    <property type="match status" value="1"/>
</dbReference>
<dbReference type="KEGG" id="ksk:KSE_17260"/>
<dbReference type="PANTHER" id="PTHR16305">
    <property type="entry name" value="TESTICULAR SOLUBLE ADENYLYL CYCLASE"/>
    <property type="match status" value="1"/>
</dbReference>
<dbReference type="GO" id="GO:0003677">
    <property type="term" value="F:DNA binding"/>
    <property type="evidence" value="ECO:0007669"/>
    <property type="project" value="InterPro"/>
</dbReference>
<dbReference type="InterPro" id="IPR036388">
    <property type="entry name" value="WH-like_DNA-bd_sf"/>
</dbReference>
<dbReference type="SUPFAM" id="SSF46894">
    <property type="entry name" value="C-terminal effector domain of the bipartite response regulators"/>
    <property type="match status" value="1"/>
</dbReference>
<sequence length="985" mass="107127">MAEEQNGPQGREAGADEVGHRLWEREQELRSVEQAVEKLCREFAAGGLKIGELLVFSGSPGIGKTSMLEQVRRIAGARQDSTVLFARGSERQRKEPFRVLRQLLLPVLSDLDEAEHKEVFGSWENIVAPAVGLAPPSDEVERMLDPQSVRDGLDFVITQLAPRRAPLVVIVDDLHAVDQESLTWLASFAVRARELPVLLVFAYRHEFEEEARPLAAQIAERAARKHELLPLNPVSVAAIVHGEFAEADDAFCRQVWAVTAGAPYDTVALLREVRDQNLEPVEENSPRLRDLAAAARGQGRDYWLDKLGITVIRFAWAAALLGTEIREDVAAAICAQGPAQADESVRVLRRMRVLTSQPDGRLEFVHPLIATSIYQSIPPSTRTGMHGMAATVIENSGGSLLTASRHLLETHPGEGDDAMVRKLRRAAAENLAIGAPEAARRCLERALNEPPDEEDQAEVLFELACASLLTDPGATANQLRRAIDMEPGLSPDLRVEAVFRLSEVIAHSGDLSTAAALCLDESERAPAGPGRVRLLVAHLLYTALQRDEENGPERAARVRRLVEEVDPDSEAARPVRALYAWDLTLQGGSSTEALRAADAALVDGRLPRSLGWTNTTWNFELPALLGLCFAYNDELGRAEKLFSSAILEFEIAGWSGGHRGFAYFLMGYARLRRGFLPEAEDFLRRGLRIADRMGTGLPLTWNLAGALIDTLLSRGRDHEAWEVAVKYRFLPPYHQTALLLPDVATIYGKLLISRGDHAMAVEVLAETGTRLDKRGWRSTVHAPWAGYLAVAMAGLDLPSARKNGDDAVARARESGSPSAIGTALRLAASVWEGAHAVELLQESVGWLGRSPASYEHAHALIDLGAALVQVGRSLEAEEHLYQGMELAKHCGADGLEVRARNVLASAGLRPSRPQSPAKDTLNPQELAVARLAVRALPPQRIAEELQLPLGVVKQRLAAVHRKLGTGPEGLADALGFPADGPGQGG</sequence>
<dbReference type="eggNOG" id="COG2909">
    <property type="taxonomic scope" value="Bacteria"/>
</dbReference>
<dbReference type="GO" id="GO:0005737">
    <property type="term" value="C:cytoplasm"/>
    <property type="evidence" value="ECO:0007669"/>
    <property type="project" value="TreeGrafter"/>
</dbReference>
<dbReference type="EMBL" id="AP010968">
    <property type="protein sequence ID" value="BAJ27550.1"/>
    <property type="molecule type" value="Genomic_DNA"/>
</dbReference>
<name>E4N8L9_KITSK</name>
<evidence type="ECO:0000256" key="1">
    <source>
        <dbReference type="ARBA" id="ARBA00022741"/>
    </source>
</evidence>
<evidence type="ECO:0000313" key="5">
    <source>
        <dbReference type="Proteomes" id="UP000007076"/>
    </source>
</evidence>
<protein>
    <submittedName>
        <fullName evidence="4">Putative regulatory protein</fullName>
    </submittedName>
</protein>
<keyword evidence="2" id="KW-0067">ATP-binding</keyword>
<organism evidence="4 5">
    <name type="scientific">Kitasatospora setae (strain ATCC 33774 / DSM 43861 / JCM 3304 / KCC A-0304 / NBRC 14216 / KM-6054)</name>
    <name type="common">Streptomyces setae</name>
    <dbReference type="NCBI Taxonomy" id="452652"/>
    <lineage>
        <taxon>Bacteria</taxon>
        <taxon>Bacillati</taxon>
        <taxon>Actinomycetota</taxon>
        <taxon>Actinomycetes</taxon>
        <taxon>Kitasatosporales</taxon>
        <taxon>Streptomycetaceae</taxon>
        <taxon>Kitasatospora</taxon>
    </lineage>
</organism>
<dbReference type="GO" id="GO:0005524">
    <property type="term" value="F:ATP binding"/>
    <property type="evidence" value="ECO:0007669"/>
    <property type="project" value="UniProtKB-KW"/>
</dbReference>
<dbReference type="GO" id="GO:0006355">
    <property type="term" value="P:regulation of DNA-templated transcription"/>
    <property type="evidence" value="ECO:0007669"/>
    <property type="project" value="InterPro"/>
</dbReference>
<dbReference type="SUPFAM" id="SSF52540">
    <property type="entry name" value="P-loop containing nucleoside triphosphate hydrolases"/>
    <property type="match status" value="1"/>
</dbReference>
<dbReference type="RefSeq" id="WP_014134868.1">
    <property type="nucleotide sequence ID" value="NC_016109.1"/>
</dbReference>
<dbReference type="Pfam" id="PF13191">
    <property type="entry name" value="AAA_16"/>
    <property type="match status" value="1"/>
</dbReference>
<dbReference type="PATRIC" id="fig|452652.3.peg.1730"/>
<dbReference type="AlphaFoldDB" id="E4N8L9"/>
<reference evidence="4 5" key="1">
    <citation type="journal article" date="2010" name="DNA Res.">
        <title>Genome sequence of Kitasatospora setae NBRC 14216T: an evolutionary snapshot of the family Streptomycetaceae.</title>
        <authorList>
            <person name="Ichikawa N."/>
            <person name="Oguchi A."/>
            <person name="Ikeda H."/>
            <person name="Ishikawa J."/>
            <person name="Kitani S."/>
            <person name="Watanabe Y."/>
            <person name="Nakamura S."/>
            <person name="Katano Y."/>
            <person name="Kishi E."/>
            <person name="Sasagawa M."/>
            <person name="Ankai A."/>
            <person name="Fukui S."/>
            <person name="Hashimoto Y."/>
            <person name="Kamata S."/>
            <person name="Otoguro M."/>
            <person name="Tanikawa S."/>
            <person name="Nihira T."/>
            <person name="Horinouchi S."/>
            <person name="Ohnishi Y."/>
            <person name="Hayakawa M."/>
            <person name="Kuzuyama T."/>
            <person name="Arisawa A."/>
            <person name="Nomoto F."/>
            <person name="Miura H."/>
            <person name="Takahashi Y."/>
            <person name="Fujita N."/>
        </authorList>
    </citation>
    <scope>NUCLEOTIDE SEQUENCE [LARGE SCALE GENOMIC DNA]</scope>
    <source>
        <strain evidence="5">ATCC 33774 / DSM 43861 / JCM 3304 / KCC A-0304 / NBRC 14216 / KM-6054</strain>
    </source>
</reference>
<accession>E4N8L9</accession>
<gene>
    <name evidence="4" type="ordered locus">KSE_17260</name>
</gene>
<evidence type="ECO:0000256" key="2">
    <source>
        <dbReference type="ARBA" id="ARBA00022840"/>
    </source>
</evidence>
<dbReference type="InterPro" id="IPR027417">
    <property type="entry name" value="P-loop_NTPase"/>
</dbReference>
<dbReference type="InterPro" id="IPR016032">
    <property type="entry name" value="Sig_transdc_resp-reg_C-effctor"/>
</dbReference>
<dbReference type="GO" id="GO:0004016">
    <property type="term" value="F:adenylate cyclase activity"/>
    <property type="evidence" value="ECO:0007669"/>
    <property type="project" value="TreeGrafter"/>
</dbReference>
<dbReference type="Proteomes" id="UP000007076">
    <property type="component" value="Chromosome"/>
</dbReference>
<dbReference type="InterPro" id="IPR041664">
    <property type="entry name" value="AAA_16"/>
</dbReference>
<evidence type="ECO:0000313" key="4">
    <source>
        <dbReference type="EMBL" id="BAJ27550.1"/>
    </source>
</evidence>
<keyword evidence="5" id="KW-1185">Reference proteome</keyword>
<dbReference type="Gene3D" id="1.25.40.10">
    <property type="entry name" value="Tetratricopeptide repeat domain"/>
    <property type="match status" value="1"/>
</dbReference>
<dbReference type="HOGENOM" id="CLU_006850_1_0_11"/>
<proteinExistence type="predicted"/>
<dbReference type="PANTHER" id="PTHR16305:SF35">
    <property type="entry name" value="TRANSCRIPTIONAL ACTIVATOR DOMAIN"/>
    <property type="match status" value="1"/>
</dbReference>
<dbReference type="InterPro" id="IPR011990">
    <property type="entry name" value="TPR-like_helical_dom_sf"/>
</dbReference>
<dbReference type="STRING" id="452652.KSE_17260"/>
<feature type="domain" description="Orc1-like AAA ATPase" evidence="3">
    <location>
        <begin position="24"/>
        <end position="200"/>
    </location>
</feature>
<keyword evidence="1" id="KW-0547">Nucleotide-binding</keyword>
<dbReference type="SUPFAM" id="SSF48452">
    <property type="entry name" value="TPR-like"/>
    <property type="match status" value="1"/>
</dbReference>
<dbReference type="Gene3D" id="3.40.50.300">
    <property type="entry name" value="P-loop containing nucleotide triphosphate hydrolases"/>
    <property type="match status" value="1"/>
</dbReference>
<evidence type="ECO:0000259" key="3">
    <source>
        <dbReference type="Pfam" id="PF13191"/>
    </source>
</evidence>